<dbReference type="OrthoDB" id="3902805at2"/>
<dbReference type="SUPFAM" id="SSF48208">
    <property type="entry name" value="Six-hairpin glycosidases"/>
    <property type="match status" value="1"/>
</dbReference>
<dbReference type="Pfam" id="PF00723">
    <property type="entry name" value="Glyco_hydro_15"/>
    <property type="match status" value="1"/>
</dbReference>
<dbReference type="eggNOG" id="COG3387">
    <property type="taxonomic scope" value="Bacteria"/>
</dbReference>
<feature type="domain" description="Trehalase-like N-terminal" evidence="2">
    <location>
        <begin position="9"/>
        <end position="135"/>
    </location>
</feature>
<evidence type="ECO:0000259" key="1">
    <source>
        <dbReference type="Pfam" id="PF00723"/>
    </source>
</evidence>
<dbReference type="InParanoid" id="D6U536"/>
<keyword evidence="3" id="KW-0378">Hydrolase</keyword>
<feature type="domain" description="GH15-like" evidence="1">
    <location>
        <begin position="234"/>
        <end position="597"/>
    </location>
</feature>
<dbReference type="Gene3D" id="1.50.10.10">
    <property type="match status" value="1"/>
</dbReference>
<protein>
    <submittedName>
        <fullName evidence="3">Glycoside hydrolase 15-related protein</fullName>
    </submittedName>
</protein>
<dbReference type="PANTHER" id="PTHR31616:SF0">
    <property type="entry name" value="GLUCAN 1,4-ALPHA-GLUCOSIDASE"/>
    <property type="match status" value="1"/>
</dbReference>
<organism evidence="3 4">
    <name type="scientific">Ktedonobacter racemifer DSM 44963</name>
    <dbReference type="NCBI Taxonomy" id="485913"/>
    <lineage>
        <taxon>Bacteria</taxon>
        <taxon>Bacillati</taxon>
        <taxon>Chloroflexota</taxon>
        <taxon>Ktedonobacteria</taxon>
        <taxon>Ktedonobacterales</taxon>
        <taxon>Ktedonobacteraceae</taxon>
        <taxon>Ktedonobacter</taxon>
    </lineage>
</organism>
<gene>
    <name evidence="3" type="ORF">Krac_2350</name>
</gene>
<accession>D6U536</accession>
<name>D6U536_KTERA</name>
<dbReference type="InterPro" id="IPR008928">
    <property type="entry name" value="6-hairpin_glycosidase_sf"/>
</dbReference>
<dbReference type="InterPro" id="IPR012341">
    <property type="entry name" value="6hp_glycosidase-like_sf"/>
</dbReference>
<dbReference type="PANTHER" id="PTHR31616">
    <property type="entry name" value="TREHALASE"/>
    <property type="match status" value="1"/>
</dbReference>
<dbReference type="GO" id="GO:0004553">
    <property type="term" value="F:hydrolase activity, hydrolyzing O-glycosyl compounds"/>
    <property type="evidence" value="ECO:0007669"/>
    <property type="project" value="TreeGrafter"/>
</dbReference>
<dbReference type="STRING" id="485913.Krac_2350"/>
<sequence>MLELHARYLPIEDYAIIGDLHTVALVGKNGSIDWCCLPRFDAPSVFGALLDANKGGFFQIAPTPTNDLRSSQMYLPETNVLLTRFLCVDGIGEITDFMPIKDDDDSHTLPHHIIRSVEVARGSMEFHLTCRPAFNYAQDEHDTHLTEQGAVFHSQGLHLGLSTNIALYPDDQGGVQTHFVLHEGESLHFMLESTTAGAQAPDPLCEEGYQEMFHSTMTFWRQWLKKCQYRGRWREYVERSALLLKLLTYAPTGAIVAAPTTSLPESIGGTRNWDYRFTWLRDAAFSLYSLLTLGFTQEAEQFMNWLDERCHELPDCGSLQPMYGIDGEHNLSEKILPHLEGYRASAPVRIGNGAYTQTQLDVYGEMLDAIYIYNRHEDISYDLWEHMRSLLHWLEDHWQEPDEGIWEVRGGPKHFVHSRLMSWVAFDRALRLARHRGLPAPYAEWMQTSTQIYQQIMEEGWSDKDQSFVQYYGGEAIDASLLLMGLVKFTGANEPRMLSTIRRIQRDLAKSALVSRYDPQCAASDGIESIEGTFGACSFWLAENLARSGCPREGRLLLEKMLSFSNHVGLFAEEVGLVGEALGNYPQAFTHLAMITACVNIDRALDGNLDHNPL</sequence>
<proteinExistence type="predicted"/>
<dbReference type="AlphaFoldDB" id="D6U536"/>
<dbReference type="GO" id="GO:0005975">
    <property type="term" value="P:carbohydrate metabolic process"/>
    <property type="evidence" value="ECO:0007669"/>
    <property type="project" value="InterPro"/>
</dbReference>
<reference evidence="3 4" key="1">
    <citation type="journal article" date="2011" name="Stand. Genomic Sci.">
        <title>Non-contiguous finished genome sequence and contextual data of the filamentous soil bacterium Ktedonobacter racemifer type strain (SOSP1-21).</title>
        <authorList>
            <person name="Chang Y.J."/>
            <person name="Land M."/>
            <person name="Hauser L."/>
            <person name="Chertkov O."/>
            <person name="Del Rio T.G."/>
            <person name="Nolan M."/>
            <person name="Copeland A."/>
            <person name="Tice H."/>
            <person name="Cheng J.F."/>
            <person name="Lucas S."/>
            <person name="Han C."/>
            <person name="Goodwin L."/>
            <person name="Pitluck S."/>
            <person name="Ivanova N."/>
            <person name="Ovchinikova G."/>
            <person name="Pati A."/>
            <person name="Chen A."/>
            <person name="Palaniappan K."/>
            <person name="Mavromatis K."/>
            <person name="Liolios K."/>
            <person name="Brettin T."/>
            <person name="Fiebig A."/>
            <person name="Rohde M."/>
            <person name="Abt B."/>
            <person name="Goker M."/>
            <person name="Detter J.C."/>
            <person name="Woyke T."/>
            <person name="Bristow J."/>
            <person name="Eisen J.A."/>
            <person name="Markowitz V."/>
            <person name="Hugenholtz P."/>
            <person name="Kyrpides N.C."/>
            <person name="Klenk H.P."/>
            <person name="Lapidus A."/>
        </authorList>
    </citation>
    <scope>NUCLEOTIDE SEQUENCE [LARGE SCALE GENOMIC DNA]</scope>
    <source>
        <strain evidence="4">DSM 44963</strain>
    </source>
</reference>
<dbReference type="Pfam" id="PF19291">
    <property type="entry name" value="TREH_N"/>
    <property type="match status" value="1"/>
</dbReference>
<dbReference type="EMBL" id="ADVG01000004">
    <property type="protein sequence ID" value="EFH81616.1"/>
    <property type="molecule type" value="Genomic_DNA"/>
</dbReference>
<evidence type="ECO:0000313" key="3">
    <source>
        <dbReference type="EMBL" id="EFH81616.1"/>
    </source>
</evidence>
<evidence type="ECO:0000313" key="4">
    <source>
        <dbReference type="Proteomes" id="UP000004508"/>
    </source>
</evidence>
<dbReference type="InterPro" id="IPR045582">
    <property type="entry name" value="Trehalase-like_N"/>
</dbReference>
<evidence type="ECO:0000259" key="2">
    <source>
        <dbReference type="Pfam" id="PF19291"/>
    </source>
</evidence>
<dbReference type="RefSeq" id="WP_007919108.1">
    <property type="nucleotide sequence ID" value="NZ_ADVG01000004.1"/>
</dbReference>
<comment type="caution">
    <text evidence="3">The sequence shown here is derived from an EMBL/GenBank/DDBJ whole genome shotgun (WGS) entry which is preliminary data.</text>
</comment>
<dbReference type="Proteomes" id="UP000004508">
    <property type="component" value="Unassembled WGS sequence"/>
</dbReference>
<keyword evidence="4" id="KW-1185">Reference proteome</keyword>
<dbReference type="InterPro" id="IPR011613">
    <property type="entry name" value="GH15-like"/>
</dbReference>